<evidence type="ECO:0000313" key="1">
    <source>
        <dbReference type="EMBL" id="PIC05762.1"/>
    </source>
</evidence>
<evidence type="ECO:0000313" key="2">
    <source>
        <dbReference type="Proteomes" id="UP000230559"/>
    </source>
</evidence>
<proteinExistence type="predicted"/>
<accession>A0A2G5RSV7</accession>
<name>A0A2G5RSV7_9BACL</name>
<dbReference type="Proteomes" id="UP000230559">
    <property type="component" value="Unassembled WGS sequence"/>
</dbReference>
<dbReference type="EMBL" id="PEDM01000003">
    <property type="protein sequence ID" value="PIC05762.1"/>
    <property type="molecule type" value="Genomic_DNA"/>
</dbReference>
<dbReference type="AlphaFoldDB" id="A0A2G5RSV7"/>
<gene>
    <name evidence="1" type="ORF">CS060_03225</name>
</gene>
<protein>
    <submittedName>
        <fullName evidence="1">Uncharacterized protein</fullName>
    </submittedName>
</protein>
<comment type="caution">
    <text evidence="1">The sequence shown here is derived from an EMBL/GenBank/DDBJ whole genome shotgun (WGS) entry which is preliminary data.</text>
</comment>
<dbReference type="RefSeq" id="WP_035049826.1">
    <property type="nucleotide sequence ID" value="NZ_PEDM01000003.1"/>
</dbReference>
<sequence length="109" mass="12658">MLIRSYLYTQDKNESFSIIENVISVFKGNFTNYTILKNEPYWKDPSLFVVEVKLSTYTSFSIEDIEEGLRSIADKWLYFGNPVDEALASDTMEGCWFLITGVKMINIFI</sequence>
<reference evidence="1 2" key="1">
    <citation type="submission" date="2017-10" db="EMBL/GenBank/DDBJ databases">
        <title>Draft genome sequence of Anoxybacillus flavithermus KU2-6-11 from caldera Uzon (Russia:Kamchtka).</title>
        <authorList>
            <person name="Korzhuk A.V."/>
            <person name="Rozanov A.S."/>
            <person name="Bryanskaya A.V."/>
            <person name="Peltek S.E."/>
        </authorList>
    </citation>
    <scope>NUCLEOTIDE SEQUENCE [LARGE SCALE GENOMIC DNA]</scope>
    <source>
        <strain evidence="1 2">KU2-6_11</strain>
    </source>
</reference>
<organism evidence="1 2">
    <name type="scientific">Anoxybacillus flavithermus</name>
    <dbReference type="NCBI Taxonomy" id="33934"/>
    <lineage>
        <taxon>Bacteria</taxon>
        <taxon>Bacillati</taxon>
        <taxon>Bacillota</taxon>
        <taxon>Bacilli</taxon>
        <taxon>Bacillales</taxon>
        <taxon>Anoxybacillaceae</taxon>
        <taxon>Anoxybacillus</taxon>
    </lineage>
</organism>